<dbReference type="InterPro" id="IPR036047">
    <property type="entry name" value="F-box-like_dom_sf"/>
</dbReference>
<dbReference type="NCBIfam" id="TIGR01640">
    <property type="entry name" value="F_box_assoc_1"/>
    <property type="match status" value="1"/>
</dbReference>
<evidence type="ECO:0000313" key="2">
    <source>
        <dbReference type="EMBL" id="CAH9124182.1"/>
    </source>
</evidence>
<comment type="caution">
    <text evidence="2">The sequence shown here is derived from an EMBL/GenBank/DDBJ whole genome shotgun (WGS) entry which is preliminary data.</text>
</comment>
<accession>A0AAV0EJ41</accession>
<protein>
    <recommendedName>
        <fullName evidence="1">F-box domain-containing protein</fullName>
    </recommendedName>
</protein>
<dbReference type="InterPro" id="IPR001810">
    <property type="entry name" value="F-box_dom"/>
</dbReference>
<feature type="domain" description="F-box" evidence="1">
    <location>
        <begin position="31"/>
        <end position="70"/>
    </location>
</feature>
<dbReference type="AlphaFoldDB" id="A0AAV0EJ41"/>
<organism evidence="2 3">
    <name type="scientific">Cuscuta epithymum</name>
    <dbReference type="NCBI Taxonomy" id="186058"/>
    <lineage>
        <taxon>Eukaryota</taxon>
        <taxon>Viridiplantae</taxon>
        <taxon>Streptophyta</taxon>
        <taxon>Embryophyta</taxon>
        <taxon>Tracheophyta</taxon>
        <taxon>Spermatophyta</taxon>
        <taxon>Magnoliopsida</taxon>
        <taxon>eudicotyledons</taxon>
        <taxon>Gunneridae</taxon>
        <taxon>Pentapetalae</taxon>
        <taxon>asterids</taxon>
        <taxon>lamiids</taxon>
        <taxon>Solanales</taxon>
        <taxon>Convolvulaceae</taxon>
        <taxon>Cuscuteae</taxon>
        <taxon>Cuscuta</taxon>
        <taxon>Cuscuta subgen. Cuscuta</taxon>
    </lineage>
</organism>
<dbReference type="SUPFAM" id="SSF81383">
    <property type="entry name" value="F-box domain"/>
    <property type="match status" value="1"/>
</dbReference>
<dbReference type="EMBL" id="CAMAPF010000933">
    <property type="protein sequence ID" value="CAH9124182.1"/>
    <property type="molecule type" value="Genomic_DNA"/>
</dbReference>
<dbReference type="PANTHER" id="PTHR31111:SF138">
    <property type="entry name" value="F-BOX ASSOCIATED DOMAIN-CONTAINING PROTEIN"/>
    <property type="match status" value="1"/>
</dbReference>
<name>A0AAV0EJ41_9ASTE</name>
<dbReference type="InterPro" id="IPR017451">
    <property type="entry name" value="F-box-assoc_interact_dom"/>
</dbReference>
<sequence length="403" mass="46602">MSSKPSNNSSLHIQEEHRTLMDSSSTCTVFFPSDIIFEILTWLPAKQLAQFKCVSKFFCSVIAEPLFVKVHHDRSSTRPDGTQILISISDSSFHKRHRFYTVNDTGEDKALLQVHYLEARHFKNLNAYGQRNATNGLICVFDQQEDVVICNPTTRQQISLQRDVVSRGQTGTSYILGFDPISKSYKVLKLQDFWGSNEYKRQYCVLTLGVDKSWREINNYLLGYPDASVHIGGIIYLISSIFRKEIVTFNVGDENIGLVPFPGVELKKCNISNFWRLSWMEIEGRLAVVHIKRNNFVVGREMRILTLEKSMKWEKQVISLPWEESLITKDSMDIFSTSTNLGEILLLLDAKGSVEVLLYSFRKHVWRKIEVYGPDDYIYHHMRSSKNVVDVIEENLYFFTHND</sequence>
<dbReference type="SMART" id="SM00256">
    <property type="entry name" value="FBOX"/>
    <property type="match status" value="1"/>
</dbReference>
<keyword evidence="3" id="KW-1185">Reference proteome</keyword>
<evidence type="ECO:0000259" key="1">
    <source>
        <dbReference type="SMART" id="SM00256"/>
    </source>
</evidence>
<gene>
    <name evidence="2" type="ORF">CEPIT_LOCUS25786</name>
</gene>
<dbReference type="Proteomes" id="UP001152523">
    <property type="component" value="Unassembled WGS sequence"/>
</dbReference>
<dbReference type="Pfam" id="PF00646">
    <property type="entry name" value="F-box"/>
    <property type="match status" value="1"/>
</dbReference>
<proteinExistence type="predicted"/>
<dbReference type="InterPro" id="IPR013187">
    <property type="entry name" value="F-box-assoc_dom_typ3"/>
</dbReference>
<dbReference type="PANTHER" id="PTHR31111">
    <property type="entry name" value="BNAA05G37150D PROTEIN-RELATED"/>
    <property type="match status" value="1"/>
</dbReference>
<dbReference type="Pfam" id="PF08268">
    <property type="entry name" value="FBA_3"/>
    <property type="match status" value="1"/>
</dbReference>
<reference evidence="2" key="1">
    <citation type="submission" date="2022-07" db="EMBL/GenBank/DDBJ databases">
        <authorList>
            <person name="Macas J."/>
            <person name="Novak P."/>
            <person name="Neumann P."/>
        </authorList>
    </citation>
    <scope>NUCLEOTIDE SEQUENCE</scope>
</reference>
<evidence type="ECO:0000313" key="3">
    <source>
        <dbReference type="Proteomes" id="UP001152523"/>
    </source>
</evidence>